<sequence length="94" mass="10635">MKSTCYLLLFSISMTTCAISDLGKTTLSTDHYWRKREALPAEKIATLRACTLVGDSTGYYISDIRYSYAFDACMLRNGFLFIPNPRALLMFAEV</sequence>
<dbReference type="Proteomes" id="UP000482578">
    <property type="component" value="Unassembled WGS sequence"/>
</dbReference>
<evidence type="ECO:0000313" key="3">
    <source>
        <dbReference type="Proteomes" id="UP000482578"/>
    </source>
</evidence>
<name>A0A6B2KRW3_9NEIS</name>
<feature type="chain" id="PRO_5025482173" description="Lipoprotein" evidence="1">
    <location>
        <begin position="19"/>
        <end position="94"/>
    </location>
</feature>
<dbReference type="RefSeq" id="WP_163316197.1">
    <property type="nucleotide sequence ID" value="NZ_JAAGAA010000007.1"/>
</dbReference>
<comment type="caution">
    <text evidence="2">The sequence shown here is derived from an EMBL/GenBank/DDBJ whole genome shotgun (WGS) entry which is preliminary data.</text>
</comment>
<dbReference type="AlphaFoldDB" id="A0A6B2KRW3"/>
<evidence type="ECO:0000313" key="2">
    <source>
        <dbReference type="EMBL" id="NDV12986.1"/>
    </source>
</evidence>
<dbReference type="EMBL" id="JAAGAA010000007">
    <property type="protein sequence ID" value="NDV12986.1"/>
    <property type="molecule type" value="Genomic_DNA"/>
</dbReference>
<organism evidence="2 3">
    <name type="scientific">Crenobacter caeni</name>
    <dbReference type="NCBI Taxonomy" id="2705474"/>
    <lineage>
        <taxon>Bacteria</taxon>
        <taxon>Pseudomonadati</taxon>
        <taxon>Pseudomonadota</taxon>
        <taxon>Betaproteobacteria</taxon>
        <taxon>Neisseriales</taxon>
        <taxon>Neisseriaceae</taxon>
        <taxon>Crenobacter</taxon>
    </lineage>
</organism>
<evidence type="ECO:0000256" key="1">
    <source>
        <dbReference type="SAM" id="SignalP"/>
    </source>
</evidence>
<protein>
    <recommendedName>
        <fullName evidence="4">Lipoprotein</fullName>
    </recommendedName>
</protein>
<reference evidence="2 3" key="1">
    <citation type="submission" date="2020-02" db="EMBL/GenBank/DDBJ databases">
        <authorList>
            <person name="Yang Z."/>
        </authorList>
    </citation>
    <scope>NUCLEOTIDE SEQUENCE [LARGE SCALE GENOMIC DNA]</scope>
    <source>
        <strain evidence="2 3">HX-7-9</strain>
    </source>
</reference>
<evidence type="ECO:0008006" key="4">
    <source>
        <dbReference type="Google" id="ProtNLM"/>
    </source>
</evidence>
<feature type="signal peptide" evidence="1">
    <location>
        <begin position="1"/>
        <end position="18"/>
    </location>
</feature>
<accession>A0A6B2KRW3</accession>
<keyword evidence="3" id="KW-1185">Reference proteome</keyword>
<proteinExistence type="predicted"/>
<keyword evidence="1" id="KW-0732">Signal</keyword>
<gene>
    <name evidence="2" type="ORF">GZH52_09250</name>
</gene>